<feature type="transmembrane region" description="Helical" evidence="1">
    <location>
        <begin position="145"/>
        <end position="166"/>
    </location>
</feature>
<keyword evidence="1" id="KW-1133">Transmembrane helix</keyword>
<evidence type="ECO:0000256" key="1">
    <source>
        <dbReference type="SAM" id="Phobius"/>
    </source>
</evidence>
<dbReference type="EMBL" id="QMFY01000009">
    <property type="protein sequence ID" value="RAV99841.1"/>
    <property type="molecule type" value="Genomic_DNA"/>
</dbReference>
<feature type="transmembrane region" description="Helical" evidence="1">
    <location>
        <begin position="79"/>
        <end position="101"/>
    </location>
</feature>
<evidence type="ECO:0000313" key="3">
    <source>
        <dbReference type="Proteomes" id="UP000251889"/>
    </source>
</evidence>
<keyword evidence="3" id="KW-1185">Reference proteome</keyword>
<keyword evidence="1" id="KW-0472">Membrane</keyword>
<name>A0A364XZ88_9BACT</name>
<feature type="transmembrane region" description="Helical" evidence="1">
    <location>
        <begin position="20"/>
        <end position="41"/>
    </location>
</feature>
<protein>
    <submittedName>
        <fullName evidence="2">Cytochrome B</fullName>
    </submittedName>
</protein>
<feature type="transmembrane region" description="Helical" evidence="1">
    <location>
        <begin position="113"/>
        <end position="133"/>
    </location>
</feature>
<dbReference type="Proteomes" id="UP000251889">
    <property type="component" value="Unassembled WGS sequence"/>
</dbReference>
<keyword evidence="1" id="KW-0812">Transmembrane</keyword>
<sequence length="174" mass="19648">MTNKRSKISLLSKPKKRSKVRNFGKAMLILNLNLLTMYIGLLHTHSSVRYLVLIMLLIVIGKSLLGLVSKKPFEKIDNVFSLILLIVTHIQFLVGLILYFVSPRAGSERYFKFEHAFGMLLAVILITVARTTSKKMTDDSSKFKRLTYLNVLALVVILGTLLMGHLKIIGNTNM</sequence>
<dbReference type="AlphaFoldDB" id="A0A364XZ88"/>
<accession>A0A364XZ88</accession>
<proteinExistence type="predicted"/>
<reference evidence="2 3" key="1">
    <citation type="submission" date="2018-06" db="EMBL/GenBank/DDBJ databases">
        <title>Chryseolinea flavus sp. nov., a member of the phylum Bacteroidetes isolated from soil.</title>
        <authorList>
            <person name="Li Y."/>
            <person name="Wang J."/>
        </authorList>
    </citation>
    <scope>NUCLEOTIDE SEQUENCE [LARGE SCALE GENOMIC DNA]</scope>
    <source>
        <strain evidence="2 3">SDU1-6</strain>
    </source>
</reference>
<evidence type="ECO:0000313" key="2">
    <source>
        <dbReference type="EMBL" id="RAV99841.1"/>
    </source>
</evidence>
<comment type="caution">
    <text evidence="2">The sequence shown here is derived from an EMBL/GenBank/DDBJ whole genome shotgun (WGS) entry which is preliminary data.</text>
</comment>
<feature type="transmembrane region" description="Helical" evidence="1">
    <location>
        <begin position="47"/>
        <end position="67"/>
    </location>
</feature>
<organism evidence="2 3">
    <name type="scientific">Pseudochryseolinea flava</name>
    <dbReference type="NCBI Taxonomy" id="2059302"/>
    <lineage>
        <taxon>Bacteria</taxon>
        <taxon>Pseudomonadati</taxon>
        <taxon>Bacteroidota</taxon>
        <taxon>Cytophagia</taxon>
        <taxon>Cytophagales</taxon>
        <taxon>Fulvivirgaceae</taxon>
        <taxon>Pseudochryseolinea</taxon>
    </lineage>
</organism>
<gene>
    <name evidence="2" type="ORF">DQQ10_17525</name>
</gene>